<proteinExistence type="inferred from homology"/>
<feature type="domain" description="ETS" evidence="4">
    <location>
        <begin position="35"/>
        <end position="105"/>
    </location>
</feature>
<evidence type="ECO:0000256" key="1">
    <source>
        <dbReference type="ARBA" id="ARBA00005562"/>
    </source>
</evidence>
<dbReference type="PROSITE" id="PS00345">
    <property type="entry name" value="ETS_DOMAIN_1"/>
    <property type="match status" value="3"/>
</dbReference>
<dbReference type="PANTHER" id="PTHR11849">
    <property type="entry name" value="ETS"/>
    <property type="match status" value="1"/>
</dbReference>
<comment type="subcellular location">
    <subcellularLocation>
        <location evidence="3">Nucleus</location>
    </subcellularLocation>
</comment>
<keyword evidence="6" id="KW-1185">Reference proteome</keyword>
<accession>A0ABN8RM97</accession>
<evidence type="ECO:0000256" key="3">
    <source>
        <dbReference type="RuleBase" id="RU004019"/>
    </source>
</evidence>
<keyword evidence="3" id="KW-0539">Nucleus</keyword>
<dbReference type="Proteomes" id="UP001159405">
    <property type="component" value="Unassembled WGS sequence"/>
</dbReference>
<dbReference type="SMART" id="SM00413">
    <property type="entry name" value="ETS"/>
    <property type="match status" value="3"/>
</dbReference>
<dbReference type="InterPro" id="IPR046328">
    <property type="entry name" value="ETS_fam"/>
</dbReference>
<dbReference type="PROSITE" id="PS50061">
    <property type="entry name" value="ETS_DOMAIN_3"/>
    <property type="match status" value="3"/>
</dbReference>
<dbReference type="PANTHER" id="PTHR11849:SF133">
    <property type="entry name" value="ETS DOMAIN-CONTAINING PROTEIN"/>
    <property type="match status" value="1"/>
</dbReference>
<dbReference type="InterPro" id="IPR000418">
    <property type="entry name" value="Ets_dom"/>
</dbReference>
<dbReference type="PRINTS" id="PR00454">
    <property type="entry name" value="ETSDOMAIN"/>
</dbReference>
<dbReference type="Pfam" id="PF00178">
    <property type="entry name" value="Ets"/>
    <property type="match status" value="3"/>
</dbReference>
<gene>
    <name evidence="5" type="ORF">PLOB_00020382</name>
</gene>
<comment type="similarity">
    <text evidence="1 3">Belongs to the ETS family.</text>
</comment>
<dbReference type="EMBL" id="CALNXK010000240">
    <property type="protein sequence ID" value="CAH3178462.1"/>
    <property type="molecule type" value="Genomic_DNA"/>
</dbReference>
<dbReference type="InterPro" id="IPR036388">
    <property type="entry name" value="WH-like_DNA-bd_sf"/>
</dbReference>
<protein>
    <recommendedName>
        <fullName evidence="4">ETS domain-containing protein</fullName>
    </recommendedName>
</protein>
<feature type="domain" description="ETS" evidence="4">
    <location>
        <begin position="171"/>
        <end position="252"/>
    </location>
</feature>
<sequence>MELNANCNTVETSGARPVQTCSVPTRPQHKYKNMLHLWEFLLELLADERCKSIICWRREEEGEFQLLNHHEVAKRWGIFKQRGGMDYGKLSRALRLYYREGIITKCIHKSGERFDFCSHERFFPNNVVAFKLRKDMELNRKGNNVVEPSGARPVQTCSVPTRPQHKYKNILHLWEFLLELLADERCKSIICWRREEEGEFQLLNHNEVAKRWGMFKQRGGMDYGKLSRALRLYYREGIITKVKGQRLVYKFRNLPYKYEPGITRSVYRDRFQTINTSLCDQEPGIIKDLLPLIELNSSPPGSKAFFSSGLPPRRSWPWTASPRASSEGCTCLDVELSLSSIFCSKTRIYFPSCNFLINLCLIRTEGLKNRVHYTPTLYIMINSTTGKYCSVAFISYYRTLRIYRFKRQNHLDCFIIHSSTGKHCSGNNVVEPSGARPVQTCSVPTRPQHKYKNILHLWEFLLELLADERCKSIICWRREEEGEFQLLNHHEVAKRWGMFKQRGGMDYGKLSRALRLYYREGIITKVMFDILIAF</sequence>
<evidence type="ECO:0000313" key="6">
    <source>
        <dbReference type="Proteomes" id="UP001159405"/>
    </source>
</evidence>
<reference evidence="5 6" key="1">
    <citation type="submission" date="2022-05" db="EMBL/GenBank/DDBJ databases">
        <authorList>
            <consortium name="Genoscope - CEA"/>
            <person name="William W."/>
        </authorList>
    </citation>
    <scope>NUCLEOTIDE SEQUENCE [LARGE SCALE GENOMIC DNA]</scope>
</reference>
<comment type="caution">
    <text evidence="5">The sequence shown here is derived from an EMBL/GenBank/DDBJ whole genome shotgun (WGS) entry which is preliminary data.</text>
</comment>
<keyword evidence="2 3" id="KW-0238">DNA-binding</keyword>
<evidence type="ECO:0000259" key="4">
    <source>
        <dbReference type="PROSITE" id="PS50061"/>
    </source>
</evidence>
<evidence type="ECO:0000256" key="2">
    <source>
        <dbReference type="ARBA" id="ARBA00023125"/>
    </source>
</evidence>
<dbReference type="InterPro" id="IPR036390">
    <property type="entry name" value="WH_DNA-bd_sf"/>
</dbReference>
<organism evidence="5 6">
    <name type="scientific">Porites lobata</name>
    <dbReference type="NCBI Taxonomy" id="104759"/>
    <lineage>
        <taxon>Eukaryota</taxon>
        <taxon>Metazoa</taxon>
        <taxon>Cnidaria</taxon>
        <taxon>Anthozoa</taxon>
        <taxon>Hexacorallia</taxon>
        <taxon>Scleractinia</taxon>
        <taxon>Fungiina</taxon>
        <taxon>Poritidae</taxon>
        <taxon>Porites</taxon>
    </lineage>
</organism>
<evidence type="ECO:0000313" key="5">
    <source>
        <dbReference type="EMBL" id="CAH3178462.1"/>
    </source>
</evidence>
<name>A0ABN8RM97_9CNID</name>
<dbReference type="SUPFAM" id="SSF46785">
    <property type="entry name" value="Winged helix' DNA-binding domain"/>
    <property type="match status" value="3"/>
</dbReference>
<feature type="domain" description="ETS" evidence="4">
    <location>
        <begin position="455"/>
        <end position="526"/>
    </location>
</feature>
<dbReference type="Gene3D" id="1.10.10.10">
    <property type="entry name" value="Winged helix-like DNA-binding domain superfamily/Winged helix DNA-binding domain"/>
    <property type="match status" value="3"/>
</dbReference>